<keyword evidence="3" id="KW-1185">Reference proteome</keyword>
<proteinExistence type="predicted"/>
<comment type="caution">
    <text evidence="2">The sequence shown here is derived from an EMBL/GenBank/DDBJ whole genome shotgun (WGS) entry which is preliminary data.</text>
</comment>
<accession>A0A444IRD2</accession>
<name>A0A444IRD2_9BACT</name>
<gene>
    <name evidence="2" type="ORF">H206_02474</name>
</gene>
<feature type="region of interest" description="Disordered" evidence="1">
    <location>
        <begin position="60"/>
        <end position="82"/>
    </location>
</feature>
<evidence type="ECO:0000256" key="1">
    <source>
        <dbReference type="SAM" id="MobiDB-lite"/>
    </source>
</evidence>
<dbReference type="EMBL" id="MTKO01000120">
    <property type="protein sequence ID" value="RWX43438.1"/>
    <property type="molecule type" value="Genomic_DNA"/>
</dbReference>
<organism evidence="2 3">
    <name type="scientific">Candidatus Electrothrix aarhusensis</name>
    <dbReference type="NCBI Taxonomy" id="1859131"/>
    <lineage>
        <taxon>Bacteria</taxon>
        <taxon>Pseudomonadati</taxon>
        <taxon>Thermodesulfobacteriota</taxon>
        <taxon>Desulfobulbia</taxon>
        <taxon>Desulfobulbales</taxon>
        <taxon>Desulfobulbaceae</taxon>
        <taxon>Candidatus Electrothrix</taxon>
    </lineage>
</organism>
<evidence type="ECO:0000313" key="2">
    <source>
        <dbReference type="EMBL" id="RWX43438.1"/>
    </source>
</evidence>
<reference evidence="2 3" key="1">
    <citation type="submission" date="2017-01" db="EMBL/GenBank/DDBJ databases">
        <title>The cable genome- insights into the physiology and evolution of filamentous bacteria capable of sulfide oxidation via long distance electron transfer.</title>
        <authorList>
            <person name="Schreiber L."/>
            <person name="Bjerg J.T."/>
            <person name="Boggild A."/>
            <person name="Van De Vossenberg J."/>
            <person name="Meysman F."/>
            <person name="Nielsen L.P."/>
            <person name="Schramm A."/>
            <person name="Kjeldsen K.U."/>
        </authorList>
    </citation>
    <scope>NUCLEOTIDE SEQUENCE [LARGE SCALE GENOMIC DNA]</scope>
    <source>
        <strain evidence="2">MCF</strain>
    </source>
</reference>
<sequence length="187" mass="20276">MAGYSALPDKWTTPLVEFGALPAHATTSGLEELIELVEQRYQEGIAEEAAEEEVVDKVVQEAASSTQETAAPEAAASEATTSNNLRGFSNELTIQDSGAVMSCDKVLQHKIVFPKLGPQYGSSLLLVWSDGNELYVPDSKNMAMEGNENDYRKYQPGGAYSGNNSDIPTMEVYAKRGTHPSSVTLYY</sequence>
<dbReference type="Proteomes" id="UP000287853">
    <property type="component" value="Unassembled WGS sequence"/>
</dbReference>
<protein>
    <submittedName>
        <fullName evidence="2">Uncharacterized protein</fullName>
    </submittedName>
</protein>
<dbReference type="AlphaFoldDB" id="A0A444IRD2"/>
<evidence type="ECO:0000313" key="3">
    <source>
        <dbReference type="Proteomes" id="UP000287853"/>
    </source>
</evidence>